<keyword evidence="3 7" id="KW-0812">Transmembrane</keyword>
<dbReference type="GO" id="GO:0046872">
    <property type="term" value="F:metal ion binding"/>
    <property type="evidence" value="ECO:0007669"/>
    <property type="project" value="UniProtKB-KW"/>
</dbReference>
<comment type="caution">
    <text evidence="7">Lacks conserved residue(s) required for the propagation of feature annotation.</text>
</comment>
<dbReference type="NCBIfam" id="NF003833">
    <property type="entry name" value="PRK05419.1-5"/>
    <property type="match status" value="1"/>
</dbReference>
<dbReference type="Pfam" id="PF01794">
    <property type="entry name" value="Ferric_reduct"/>
    <property type="match status" value="1"/>
</dbReference>
<dbReference type="PANTHER" id="PTHR36964:SF1">
    <property type="entry name" value="PROTEIN-METHIONINE-SULFOXIDE REDUCTASE HEME-BINDING SUBUNIT MSRQ"/>
    <property type="match status" value="1"/>
</dbReference>
<evidence type="ECO:0000256" key="5">
    <source>
        <dbReference type="ARBA" id="ARBA00023004"/>
    </source>
</evidence>
<dbReference type="eggNOG" id="COG2717">
    <property type="taxonomic scope" value="Bacteria"/>
</dbReference>
<keyword evidence="7" id="KW-0288">FMN</keyword>
<dbReference type="GO" id="GO:0020037">
    <property type="term" value="F:heme binding"/>
    <property type="evidence" value="ECO:0007669"/>
    <property type="project" value="UniProtKB-UniRule"/>
</dbReference>
<keyword evidence="6 7" id="KW-0472">Membrane</keyword>
<evidence type="ECO:0000313" key="10">
    <source>
        <dbReference type="Proteomes" id="UP000027734"/>
    </source>
</evidence>
<name>A0A073IJ35_9RHOB</name>
<dbReference type="PANTHER" id="PTHR36964">
    <property type="entry name" value="PROTEIN-METHIONINE-SULFOXIDE REDUCTASE HEME-BINDING SUBUNIT MSRQ"/>
    <property type="match status" value="1"/>
</dbReference>
<feature type="transmembrane region" description="Helical" evidence="7">
    <location>
        <begin position="117"/>
        <end position="133"/>
    </location>
</feature>
<evidence type="ECO:0000256" key="2">
    <source>
        <dbReference type="ARBA" id="ARBA00022448"/>
    </source>
</evidence>
<keyword evidence="7" id="KW-1003">Cell membrane</keyword>
<comment type="similarity">
    <text evidence="7">Belongs to the MsrQ family.</text>
</comment>
<evidence type="ECO:0000256" key="7">
    <source>
        <dbReference type="HAMAP-Rule" id="MF_01207"/>
    </source>
</evidence>
<keyword evidence="2 7" id="KW-0813">Transport</keyword>
<dbReference type="InterPro" id="IPR022837">
    <property type="entry name" value="MsrQ-like"/>
</dbReference>
<comment type="subunit">
    <text evidence="7">Heterodimer of a catalytic subunit (MsrP) and a heme-binding subunit (MsrQ).</text>
</comment>
<evidence type="ECO:0000256" key="1">
    <source>
        <dbReference type="ARBA" id="ARBA00004141"/>
    </source>
</evidence>
<feature type="transmembrane region" description="Helical" evidence="7">
    <location>
        <begin position="154"/>
        <end position="171"/>
    </location>
</feature>
<feature type="domain" description="Ferric oxidoreductase" evidence="8">
    <location>
        <begin position="53"/>
        <end position="162"/>
    </location>
</feature>
<evidence type="ECO:0000256" key="3">
    <source>
        <dbReference type="ARBA" id="ARBA00022692"/>
    </source>
</evidence>
<protein>
    <recommendedName>
        <fullName evidence="7">Protein-methionine-sulfoxide reductase heme-binding subunit MsrQ</fullName>
    </recommendedName>
    <alternativeName>
        <fullName evidence="7">Flavocytochrome MsrQ</fullName>
    </alternativeName>
</protein>
<dbReference type="GO" id="GO:0009055">
    <property type="term" value="F:electron transfer activity"/>
    <property type="evidence" value="ECO:0007669"/>
    <property type="project" value="UniProtKB-UniRule"/>
</dbReference>
<comment type="cofactor">
    <cofactor evidence="7">
        <name>FMN</name>
        <dbReference type="ChEBI" id="CHEBI:58210"/>
    </cofactor>
    <text evidence="7">Binds 1 FMN per subunit.</text>
</comment>
<keyword evidence="5 7" id="KW-0408">Iron</keyword>
<dbReference type="EMBL" id="JAMC01000001">
    <property type="protein sequence ID" value="KEJ90343.1"/>
    <property type="molecule type" value="Genomic_DNA"/>
</dbReference>
<dbReference type="GO" id="GO:0010181">
    <property type="term" value="F:FMN binding"/>
    <property type="evidence" value="ECO:0007669"/>
    <property type="project" value="UniProtKB-UniRule"/>
</dbReference>
<dbReference type="Proteomes" id="UP000027734">
    <property type="component" value="Unassembled WGS sequence"/>
</dbReference>
<dbReference type="InterPro" id="IPR013130">
    <property type="entry name" value="Fe3_Rdtase_TM_dom"/>
</dbReference>
<comment type="cofactor">
    <cofactor evidence="7">
        <name>heme b</name>
        <dbReference type="ChEBI" id="CHEBI:60344"/>
    </cofactor>
    <text evidence="7">Binds 1 heme b (iron(II)-protoporphyrin IX) group per subunit.</text>
</comment>
<dbReference type="GO" id="GO:0030091">
    <property type="term" value="P:protein repair"/>
    <property type="evidence" value="ECO:0007669"/>
    <property type="project" value="UniProtKB-UniRule"/>
</dbReference>
<proteinExistence type="inferred from homology"/>
<dbReference type="HAMAP" id="MF_01207">
    <property type="entry name" value="MsrQ"/>
    <property type="match status" value="1"/>
</dbReference>
<reference evidence="9 10" key="1">
    <citation type="submission" date="2014-01" db="EMBL/GenBank/DDBJ databases">
        <title>Sulfitobacter donghicola JCM 14565 Genome Sequencing.</title>
        <authorList>
            <person name="Lai Q."/>
            <person name="Hong Z."/>
        </authorList>
    </citation>
    <scope>NUCLEOTIDE SEQUENCE [LARGE SCALE GENOMIC DNA]</scope>
    <source>
        <strain evidence="9 10">JCM 14565</strain>
    </source>
</reference>
<comment type="caution">
    <text evidence="9">The sequence shown here is derived from an EMBL/GenBank/DDBJ whole genome shotgun (WGS) entry which is preliminary data.</text>
</comment>
<organism evidence="9 10">
    <name type="scientific">Sulfitobacter donghicola DSW-25 = KCTC 12864 = JCM 14565</name>
    <dbReference type="NCBI Taxonomy" id="1300350"/>
    <lineage>
        <taxon>Bacteria</taxon>
        <taxon>Pseudomonadati</taxon>
        <taxon>Pseudomonadota</taxon>
        <taxon>Alphaproteobacteria</taxon>
        <taxon>Rhodobacterales</taxon>
        <taxon>Roseobacteraceae</taxon>
        <taxon>Sulfitobacter</taxon>
    </lineage>
</organism>
<dbReference type="AlphaFoldDB" id="A0A073IJ35"/>
<gene>
    <name evidence="7" type="primary">msrQ</name>
    <name evidence="9" type="ORF">DSW25_00005</name>
</gene>
<keyword evidence="7" id="KW-0479">Metal-binding</keyword>
<feature type="transmembrane region" description="Helical" evidence="7">
    <location>
        <begin position="177"/>
        <end position="193"/>
    </location>
</feature>
<evidence type="ECO:0000313" key="9">
    <source>
        <dbReference type="EMBL" id="KEJ90343.1"/>
    </source>
</evidence>
<keyword evidence="7" id="KW-0349">Heme</keyword>
<feature type="transmembrane region" description="Helical" evidence="7">
    <location>
        <begin position="12"/>
        <end position="32"/>
    </location>
</feature>
<dbReference type="GO" id="GO:0005886">
    <property type="term" value="C:plasma membrane"/>
    <property type="evidence" value="ECO:0007669"/>
    <property type="project" value="UniProtKB-SubCell"/>
</dbReference>
<dbReference type="GO" id="GO:0016679">
    <property type="term" value="F:oxidoreductase activity, acting on diphenols and related substances as donors"/>
    <property type="evidence" value="ECO:0007669"/>
    <property type="project" value="TreeGrafter"/>
</dbReference>
<accession>A0A073IJ35</accession>
<feature type="transmembrane region" description="Helical" evidence="7">
    <location>
        <begin position="82"/>
        <end position="105"/>
    </location>
</feature>
<comment type="function">
    <text evidence="7">Part of the MsrPQ system that repairs oxidized periplasmic proteins containing methionine sulfoxide residues (Met-O), using respiratory chain electrons. Thus protects these proteins from oxidative-stress damage caused by reactive species of oxygen and chlorine generated by the host defense mechanisms. MsrPQ is essential for the maintenance of envelope integrity under bleach stress, rescuing a wide series of structurally unrelated periplasmic proteins from methionine oxidation. MsrQ provides electrons for reduction to the reductase catalytic subunit MsrP, using the quinone pool of the respiratory chain.</text>
</comment>
<keyword evidence="7" id="KW-0249">Electron transport</keyword>
<keyword evidence="4 7" id="KW-1133">Transmembrane helix</keyword>
<evidence type="ECO:0000256" key="4">
    <source>
        <dbReference type="ARBA" id="ARBA00022989"/>
    </source>
</evidence>
<dbReference type="STRING" id="1300350.Z948_1290"/>
<dbReference type="OrthoDB" id="9788328at2"/>
<keyword evidence="7" id="KW-0285">Flavoprotein</keyword>
<comment type="subcellular location">
    <subcellularLocation>
        <location evidence="7">Cell membrane</location>
        <topology evidence="7">Multi-pass membrane protein</topology>
    </subcellularLocation>
    <subcellularLocation>
        <location evidence="1">Membrane</location>
        <topology evidence="1">Multi-pass membrane protein</topology>
    </subcellularLocation>
</comment>
<keyword evidence="10" id="KW-1185">Reference proteome</keyword>
<sequence>MTDTVNRAVRFVPKWLVYILCLLPVPWFLYLAQTGGLGREPIKALEHELGEIALQLLVFGLCVTPLREHIGINLMKFRRAIGVLAFIYVTLHLAVWIALDMSLLWSQMWADIWKRPYITIGMAGFVALIPLAITSNNYSVQKLGGAVWRRLHKITYLAVILGGVHYLWLVKGIQLEPILYMAAILVLLALRVASARKKAAKRVAKTA</sequence>
<evidence type="ECO:0000259" key="8">
    <source>
        <dbReference type="Pfam" id="PF01794"/>
    </source>
</evidence>
<evidence type="ECO:0000256" key="6">
    <source>
        <dbReference type="ARBA" id="ARBA00023136"/>
    </source>
</evidence>